<dbReference type="RefSeq" id="WP_267569166.1">
    <property type="nucleotide sequence ID" value="NZ_JAPNTZ010000021.1"/>
</dbReference>
<sequence>MSVADSAGEEVGKVADVQMPDTGVRPEVADGVAERLMAAGYLRIDSAGLFSGGVYATGDQIAGSVEGAPATVTLNVPRSELFSTGD</sequence>
<evidence type="ECO:0000313" key="2">
    <source>
        <dbReference type="Proteomes" id="UP001151002"/>
    </source>
</evidence>
<keyword evidence="2" id="KW-1185">Reference proteome</keyword>
<name>A0ABT4BDQ5_9ACTN</name>
<dbReference type="EMBL" id="JAPNTZ010000021">
    <property type="protein sequence ID" value="MCY1144586.1"/>
    <property type="molecule type" value="Genomic_DNA"/>
</dbReference>
<proteinExistence type="predicted"/>
<dbReference type="Proteomes" id="UP001151002">
    <property type="component" value="Unassembled WGS sequence"/>
</dbReference>
<gene>
    <name evidence="1" type="ORF">OWR29_41865</name>
</gene>
<accession>A0ABT4BDQ5</accession>
<evidence type="ECO:0000313" key="1">
    <source>
        <dbReference type="EMBL" id="MCY1144586.1"/>
    </source>
</evidence>
<evidence type="ECO:0008006" key="3">
    <source>
        <dbReference type="Google" id="ProtNLM"/>
    </source>
</evidence>
<protein>
    <recommendedName>
        <fullName evidence="3">PRC-barrel domain-containing protein</fullName>
    </recommendedName>
</protein>
<comment type="caution">
    <text evidence="1">The sequence shown here is derived from an EMBL/GenBank/DDBJ whole genome shotgun (WGS) entry which is preliminary data.</text>
</comment>
<reference evidence="1" key="1">
    <citation type="submission" date="2022-11" db="EMBL/GenBank/DDBJ databases">
        <authorList>
            <person name="Somphong A."/>
            <person name="Phongsopitanun W."/>
        </authorList>
    </citation>
    <scope>NUCLEOTIDE SEQUENCE</scope>
    <source>
        <strain evidence="1">Pm04-4</strain>
    </source>
</reference>
<organism evidence="1 2">
    <name type="scientific">Paractinoplanes pyxinae</name>
    <dbReference type="NCBI Taxonomy" id="2997416"/>
    <lineage>
        <taxon>Bacteria</taxon>
        <taxon>Bacillati</taxon>
        <taxon>Actinomycetota</taxon>
        <taxon>Actinomycetes</taxon>
        <taxon>Micromonosporales</taxon>
        <taxon>Micromonosporaceae</taxon>
        <taxon>Paractinoplanes</taxon>
    </lineage>
</organism>